<comment type="caution">
    <text evidence="2">The sequence shown here is derived from an EMBL/GenBank/DDBJ whole genome shotgun (WGS) entry which is preliminary data.</text>
</comment>
<name>A0ABW5F9H5_9BACL</name>
<feature type="compositionally biased region" description="Low complexity" evidence="1">
    <location>
        <begin position="24"/>
        <end position="38"/>
    </location>
</feature>
<evidence type="ECO:0000313" key="2">
    <source>
        <dbReference type="EMBL" id="MFD2410432.1"/>
    </source>
</evidence>
<organism evidence="2 3">
    <name type="scientific">Paenibacillus rhizoplanae</name>
    <dbReference type="NCBI Taxonomy" id="1917181"/>
    <lineage>
        <taxon>Bacteria</taxon>
        <taxon>Bacillati</taxon>
        <taxon>Bacillota</taxon>
        <taxon>Bacilli</taxon>
        <taxon>Bacillales</taxon>
        <taxon>Paenibacillaceae</taxon>
        <taxon>Paenibacillus</taxon>
    </lineage>
</organism>
<proteinExistence type="predicted"/>
<feature type="region of interest" description="Disordered" evidence="1">
    <location>
        <begin position="23"/>
        <end position="44"/>
    </location>
</feature>
<keyword evidence="3" id="KW-1185">Reference proteome</keyword>
<sequence>MRIISLLIALAIIAGCSRTGDGGSADPSAAPAASPAADLSAVPGGHQEEDAAAAALAEVSPEIADEYSGFVHMDAVQLNGQIFKVYYWNKGEFSYTQFAIVKEGKMVFDSKKAGLTLEGGDIWNEEEQLWAEAIVQNNRNTFLFSLMDNRPAYASIVVEEIDGTMQVTVNDLFSVNYEDVDQDGSEDLLASPYPGQSPLGPALMGIYQLEGTNYVPDKLLTKRYAVDQLQLSEQEYKNNPSEQTLEQLLNAYLILGRRSVALTRFEEFHEWAGQLAGDGGYVDEYQRLLRSTETAEQISGWMDKLKPLRTTR</sequence>
<dbReference type="EMBL" id="JBHUKY010000021">
    <property type="protein sequence ID" value="MFD2410432.1"/>
    <property type="molecule type" value="Genomic_DNA"/>
</dbReference>
<reference evidence="3" key="1">
    <citation type="journal article" date="2019" name="Int. J. Syst. Evol. Microbiol.">
        <title>The Global Catalogue of Microorganisms (GCM) 10K type strain sequencing project: providing services to taxonomists for standard genome sequencing and annotation.</title>
        <authorList>
            <consortium name="The Broad Institute Genomics Platform"/>
            <consortium name="The Broad Institute Genome Sequencing Center for Infectious Disease"/>
            <person name="Wu L."/>
            <person name="Ma J."/>
        </authorList>
    </citation>
    <scope>NUCLEOTIDE SEQUENCE [LARGE SCALE GENOMIC DNA]</scope>
    <source>
        <strain evidence="3">CCM 8725</strain>
    </source>
</reference>
<gene>
    <name evidence="2" type="ORF">ACFSX3_11155</name>
</gene>
<dbReference type="Proteomes" id="UP001597448">
    <property type="component" value="Unassembled WGS sequence"/>
</dbReference>
<accession>A0ABW5F9H5</accession>
<dbReference type="PROSITE" id="PS51257">
    <property type="entry name" value="PROKAR_LIPOPROTEIN"/>
    <property type="match status" value="1"/>
</dbReference>
<protein>
    <submittedName>
        <fullName evidence="2">Uncharacterized protein</fullName>
    </submittedName>
</protein>
<evidence type="ECO:0000256" key="1">
    <source>
        <dbReference type="SAM" id="MobiDB-lite"/>
    </source>
</evidence>
<dbReference type="RefSeq" id="WP_209985703.1">
    <property type="nucleotide sequence ID" value="NZ_JBHUKY010000021.1"/>
</dbReference>
<evidence type="ECO:0000313" key="3">
    <source>
        <dbReference type="Proteomes" id="UP001597448"/>
    </source>
</evidence>